<dbReference type="AlphaFoldDB" id="A0A506URZ4"/>
<dbReference type="GO" id="GO:0005886">
    <property type="term" value="C:plasma membrane"/>
    <property type="evidence" value="ECO:0007669"/>
    <property type="project" value="UniProtKB-SubCell"/>
</dbReference>
<evidence type="ECO:0000256" key="4">
    <source>
        <dbReference type="ARBA" id="ARBA00022989"/>
    </source>
</evidence>
<feature type="transmembrane region" description="Helical" evidence="6">
    <location>
        <begin position="21"/>
        <end position="38"/>
    </location>
</feature>
<gene>
    <name evidence="8" type="ORF">E3202_03945</name>
</gene>
<keyword evidence="2 6" id="KW-1003">Cell membrane</keyword>
<organism evidence="8 9">
    <name type="scientific">Oecophyllibacter saccharovorans</name>
    <dbReference type="NCBI Taxonomy" id="2558360"/>
    <lineage>
        <taxon>Bacteria</taxon>
        <taxon>Pseudomonadati</taxon>
        <taxon>Pseudomonadota</taxon>
        <taxon>Alphaproteobacteria</taxon>
        <taxon>Acetobacterales</taxon>
        <taxon>Acetobacteraceae</taxon>
        <taxon>Oecophyllibacter</taxon>
    </lineage>
</organism>
<keyword evidence="9" id="KW-1185">Reference proteome</keyword>
<comment type="caution">
    <text evidence="8">The sequence shown here is derived from an EMBL/GenBank/DDBJ whole genome shotgun (WGS) entry which is preliminary data.</text>
</comment>
<dbReference type="InterPro" id="IPR015414">
    <property type="entry name" value="TMEM64"/>
</dbReference>
<feature type="transmembrane region" description="Helical" evidence="6">
    <location>
        <begin position="205"/>
        <end position="227"/>
    </location>
</feature>
<accession>A0A506URZ4</accession>
<evidence type="ECO:0000256" key="1">
    <source>
        <dbReference type="ARBA" id="ARBA00004651"/>
    </source>
</evidence>
<name>A0A506URZ4_9PROT</name>
<sequence>MPADPSKRLLGLAAWLRGPGGRLALWALVLILLPLLAARLSAGRWLLASLQAWHGHDGSWLVFLAGGVLYCACGLPRQMLALLAGTMFGLLSGTLLACGASTGGAILAYGAGWLSGQRAAEAEFPNNQVGFFSTLRQTLTLAPFRTVLALRFLPVGSALLVSVFCGRIGTRFLPFLFATLLGGLPQNVVFVLAGNGLRLDRLAQGGLAAGLLLVSGVLGVVCGRNVLRAQPGSQDDVSLQVKGVQHGRTPAA</sequence>
<dbReference type="InterPro" id="IPR032816">
    <property type="entry name" value="VTT_dom"/>
</dbReference>
<evidence type="ECO:0000256" key="3">
    <source>
        <dbReference type="ARBA" id="ARBA00022692"/>
    </source>
</evidence>
<feature type="transmembrane region" description="Helical" evidence="6">
    <location>
        <begin position="58"/>
        <end position="75"/>
    </location>
</feature>
<keyword evidence="5 6" id="KW-0472">Membrane</keyword>
<comment type="similarity">
    <text evidence="6">Belongs to the TVP38/TMEM64 family.</text>
</comment>
<keyword evidence="4 6" id="KW-1133">Transmembrane helix</keyword>
<evidence type="ECO:0000259" key="7">
    <source>
        <dbReference type="Pfam" id="PF09335"/>
    </source>
</evidence>
<keyword evidence="3 6" id="KW-0812">Transmembrane</keyword>
<feature type="transmembrane region" description="Helical" evidence="6">
    <location>
        <begin position="87"/>
        <end position="109"/>
    </location>
</feature>
<evidence type="ECO:0000313" key="8">
    <source>
        <dbReference type="EMBL" id="TPW36059.1"/>
    </source>
</evidence>
<feature type="transmembrane region" description="Helical" evidence="6">
    <location>
        <begin position="172"/>
        <end position="193"/>
    </location>
</feature>
<proteinExistence type="inferred from homology"/>
<reference evidence="8 9" key="1">
    <citation type="submission" date="2019-03" db="EMBL/GenBank/DDBJ databases">
        <title>The complete genome sequence of Neokomagataea sp. Jb2 NBRC113641.</title>
        <authorList>
            <person name="Chua K.-O."/>
            <person name="Chan K.-G."/>
            <person name="See-Too W.-S."/>
        </authorList>
    </citation>
    <scope>NUCLEOTIDE SEQUENCE [LARGE SCALE GENOMIC DNA]</scope>
    <source>
        <strain evidence="8 9">Jb2</strain>
    </source>
</reference>
<dbReference type="EMBL" id="SORZ01000001">
    <property type="protein sequence ID" value="TPW36059.1"/>
    <property type="molecule type" value="Genomic_DNA"/>
</dbReference>
<evidence type="ECO:0000313" key="9">
    <source>
        <dbReference type="Proteomes" id="UP000315037"/>
    </source>
</evidence>
<dbReference type="Pfam" id="PF09335">
    <property type="entry name" value="VTT_dom"/>
    <property type="match status" value="1"/>
</dbReference>
<feature type="domain" description="VTT" evidence="7">
    <location>
        <begin position="75"/>
        <end position="195"/>
    </location>
</feature>
<evidence type="ECO:0000256" key="2">
    <source>
        <dbReference type="ARBA" id="ARBA00022475"/>
    </source>
</evidence>
<evidence type="ECO:0000256" key="5">
    <source>
        <dbReference type="ARBA" id="ARBA00023136"/>
    </source>
</evidence>
<dbReference type="PANTHER" id="PTHR12677:SF59">
    <property type="entry name" value="GOLGI APPARATUS MEMBRANE PROTEIN TVP38-RELATED"/>
    <property type="match status" value="1"/>
</dbReference>
<protein>
    <recommendedName>
        <fullName evidence="6">TVP38/TMEM64 family membrane protein</fullName>
    </recommendedName>
</protein>
<comment type="subcellular location">
    <subcellularLocation>
        <location evidence="1 6">Cell membrane</location>
        <topology evidence="1 6">Multi-pass membrane protein</topology>
    </subcellularLocation>
</comment>
<dbReference type="PANTHER" id="PTHR12677">
    <property type="entry name" value="GOLGI APPARATUS MEMBRANE PROTEIN TVP38-RELATED"/>
    <property type="match status" value="1"/>
</dbReference>
<feature type="transmembrane region" description="Helical" evidence="6">
    <location>
        <begin position="148"/>
        <end position="165"/>
    </location>
</feature>
<dbReference type="Proteomes" id="UP000315037">
    <property type="component" value="Unassembled WGS sequence"/>
</dbReference>
<dbReference type="RefSeq" id="WP_165600409.1">
    <property type="nucleotide sequence ID" value="NZ_SORZ01000001.1"/>
</dbReference>
<evidence type="ECO:0000256" key="6">
    <source>
        <dbReference type="RuleBase" id="RU366058"/>
    </source>
</evidence>